<organism evidence="1 2">
    <name type="scientific">Pristionchus pacificus</name>
    <name type="common">Parasitic nematode worm</name>
    <dbReference type="NCBI Taxonomy" id="54126"/>
    <lineage>
        <taxon>Eukaryota</taxon>
        <taxon>Metazoa</taxon>
        <taxon>Ecdysozoa</taxon>
        <taxon>Nematoda</taxon>
        <taxon>Chromadorea</taxon>
        <taxon>Rhabditida</taxon>
        <taxon>Rhabditina</taxon>
        <taxon>Diplogasteromorpha</taxon>
        <taxon>Diplogasteroidea</taxon>
        <taxon>Neodiplogasteridae</taxon>
        <taxon>Pristionchus</taxon>
    </lineage>
</organism>
<keyword evidence="2" id="KW-1185">Reference proteome</keyword>
<protein>
    <submittedName>
        <fullName evidence="1">Uncharacterized protein</fullName>
    </submittedName>
</protein>
<sequence>MLIVYCGVSIWTCNCMLYIDNAKAGFFRVSFSSQLMAAAAAAFAHAAGMPVDWTDSTSTVLVIHLVVLSIGIAHVHYYNVMNDKLVPDMKRPGSVCSVGYGRS</sequence>
<reference evidence="2" key="1">
    <citation type="journal article" date="2008" name="Nat. Genet.">
        <title>The Pristionchus pacificus genome provides a unique perspective on nematode lifestyle and parasitism.</title>
        <authorList>
            <person name="Dieterich C."/>
            <person name="Clifton S.W."/>
            <person name="Schuster L.N."/>
            <person name="Chinwalla A."/>
            <person name="Delehaunty K."/>
            <person name="Dinkelacker I."/>
            <person name="Fulton L."/>
            <person name="Fulton R."/>
            <person name="Godfrey J."/>
            <person name="Minx P."/>
            <person name="Mitreva M."/>
            <person name="Roeseler W."/>
            <person name="Tian H."/>
            <person name="Witte H."/>
            <person name="Yang S.P."/>
            <person name="Wilson R.K."/>
            <person name="Sommer R.J."/>
        </authorList>
    </citation>
    <scope>NUCLEOTIDE SEQUENCE [LARGE SCALE GENOMIC DNA]</scope>
    <source>
        <strain evidence="2">PS312</strain>
    </source>
</reference>
<evidence type="ECO:0000313" key="2">
    <source>
        <dbReference type="Proteomes" id="UP000005239"/>
    </source>
</evidence>
<dbReference type="AlphaFoldDB" id="A0A2A6CVK9"/>
<name>A0A2A6CVK9_PRIPA</name>
<accession>A0A2A6CVK9</accession>
<proteinExistence type="predicted"/>
<evidence type="ECO:0000313" key="1">
    <source>
        <dbReference type="EnsemblMetazoa" id="PPA36187.1"/>
    </source>
</evidence>
<accession>A0A8R1YV61</accession>
<reference evidence="1" key="2">
    <citation type="submission" date="2022-06" db="UniProtKB">
        <authorList>
            <consortium name="EnsemblMetazoa"/>
        </authorList>
    </citation>
    <scope>IDENTIFICATION</scope>
    <source>
        <strain evidence="1">PS312</strain>
    </source>
</reference>
<dbReference type="Proteomes" id="UP000005239">
    <property type="component" value="Unassembled WGS sequence"/>
</dbReference>
<dbReference type="EnsemblMetazoa" id="PPA36187.1">
    <property type="protein sequence ID" value="PPA36187.1"/>
    <property type="gene ID" value="WBGene00274556"/>
</dbReference>
<gene>
    <name evidence="1" type="primary">WBGene00274556</name>
</gene>